<keyword evidence="4" id="KW-1185">Reference proteome</keyword>
<dbReference type="RefSeq" id="WP_156785016.1">
    <property type="nucleotide sequence ID" value="NZ_LT629690.1"/>
</dbReference>
<gene>
    <name evidence="3" type="ORF">SAMN05444167_1052</name>
</gene>
<name>A0A1G7HGC5_9BACT</name>
<keyword evidence="2" id="KW-0732">Signal</keyword>
<feature type="region of interest" description="Disordered" evidence="1">
    <location>
        <begin position="259"/>
        <end position="296"/>
    </location>
</feature>
<dbReference type="EMBL" id="LT629690">
    <property type="protein sequence ID" value="SDE99089.1"/>
    <property type="molecule type" value="Genomic_DNA"/>
</dbReference>
<sequence length="296" mass="32306">MGSRSRKYALALATVAMGILSAVGTAYAQEAQANRGRPAQTETDVPKGPTPRLGTHPNLSGYWTTSRSAKDKPIGNLGKDYPGYKLPFTPAGDAAHKYNVEHTVDPEALCILGGIPRHNASGLGFQLLQGEDQTAFLYGYTTYRFVPVDGRKHADDPDPTYFGEEIGSWDGDTFVIDSVGFKGTQTWADENADPHSDQLHVVERWTRPDLGHLHLEMIVEDPKFYTEPIHFQRTWLLGKAGQQVHEFACSENNVDAPHIGPGPGFIGPDGQRGYENLAPLPPPPSKNHPAVTSIPE</sequence>
<proteinExistence type="predicted"/>
<feature type="chain" id="PRO_5009241250" evidence="2">
    <location>
        <begin position="29"/>
        <end position="296"/>
    </location>
</feature>
<dbReference type="Proteomes" id="UP000182427">
    <property type="component" value="Chromosome I"/>
</dbReference>
<dbReference type="OrthoDB" id="109287at2"/>
<accession>A0A1G7HGC5</accession>
<evidence type="ECO:0000256" key="1">
    <source>
        <dbReference type="SAM" id="MobiDB-lite"/>
    </source>
</evidence>
<protein>
    <submittedName>
        <fullName evidence="3">Uncharacterized protein</fullName>
    </submittedName>
</protein>
<dbReference type="AlphaFoldDB" id="A0A1G7HGC5"/>
<evidence type="ECO:0000313" key="4">
    <source>
        <dbReference type="Proteomes" id="UP000182427"/>
    </source>
</evidence>
<evidence type="ECO:0000256" key="2">
    <source>
        <dbReference type="SAM" id="SignalP"/>
    </source>
</evidence>
<reference evidence="3 4" key="1">
    <citation type="submission" date="2016-10" db="EMBL/GenBank/DDBJ databases">
        <authorList>
            <person name="de Groot N.N."/>
        </authorList>
    </citation>
    <scope>NUCLEOTIDE SEQUENCE [LARGE SCALE GENOMIC DNA]</scope>
    <source>
        <strain evidence="3 4">GAS232</strain>
    </source>
</reference>
<feature type="signal peptide" evidence="2">
    <location>
        <begin position="1"/>
        <end position="28"/>
    </location>
</feature>
<feature type="region of interest" description="Disordered" evidence="1">
    <location>
        <begin position="31"/>
        <end position="66"/>
    </location>
</feature>
<organism evidence="3 4">
    <name type="scientific">Terriglobus roseus</name>
    <dbReference type="NCBI Taxonomy" id="392734"/>
    <lineage>
        <taxon>Bacteria</taxon>
        <taxon>Pseudomonadati</taxon>
        <taxon>Acidobacteriota</taxon>
        <taxon>Terriglobia</taxon>
        <taxon>Terriglobales</taxon>
        <taxon>Acidobacteriaceae</taxon>
        <taxon>Terriglobus</taxon>
    </lineage>
</organism>
<evidence type="ECO:0000313" key="3">
    <source>
        <dbReference type="EMBL" id="SDE99089.1"/>
    </source>
</evidence>
<feature type="compositionally biased region" description="Polar residues" evidence="1">
    <location>
        <begin position="57"/>
        <end position="66"/>
    </location>
</feature>